<dbReference type="RefSeq" id="WP_158917383.1">
    <property type="nucleotide sequence ID" value="NZ_CP047020.1"/>
</dbReference>
<reference evidence="1 2" key="1">
    <citation type="submission" date="2019-12" db="EMBL/GenBank/DDBJ databases">
        <title>Streptomyces sp. strain T44 isolated from rhizosphere soil of Broussonetia papyrifera.</title>
        <authorList>
            <person name="Mo P."/>
        </authorList>
    </citation>
    <scope>NUCLEOTIDE SEQUENCE [LARGE SCALE GENOMIC DNA]</scope>
    <source>
        <strain evidence="1 2">T44</strain>
    </source>
</reference>
<keyword evidence="2" id="KW-1185">Reference proteome</keyword>
<accession>A0A6I6MQ69</accession>
<protein>
    <recommendedName>
        <fullName evidence="3">Serine kinase</fullName>
    </recommendedName>
</protein>
<evidence type="ECO:0000313" key="1">
    <source>
        <dbReference type="EMBL" id="QHA02413.1"/>
    </source>
</evidence>
<dbReference type="Gene3D" id="3.40.50.300">
    <property type="entry name" value="P-loop containing nucleotide triphosphate hydrolases"/>
    <property type="match status" value="1"/>
</dbReference>
<organism evidence="1 2">
    <name type="scientific">Streptomyces broussonetiae</name>
    <dbReference type="NCBI Taxonomy" id="2686304"/>
    <lineage>
        <taxon>Bacteria</taxon>
        <taxon>Bacillati</taxon>
        <taxon>Actinomycetota</taxon>
        <taxon>Actinomycetes</taxon>
        <taxon>Kitasatosporales</taxon>
        <taxon>Streptomycetaceae</taxon>
        <taxon>Streptomyces</taxon>
    </lineage>
</organism>
<name>A0A6I6MQ69_9ACTN</name>
<gene>
    <name evidence="1" type="ORF">GQF42_03100</name>
</gene>
<evidence type="ECO:0000313" key="2">
    <source>
        <dbReference type="Proteomes" id="UP000436138"/>
    </source>
</evidence>
<evidence type="ECO:0008006" key="3">
    <source>
        <dbReference type="Google" id="ProtNLM"/>
    </source>
</evidence>
<dbReference type="InterPro" id="IPR027417">
    <property type="entry name" value="P-loop_NTPase"/>
</dbReference>
<dbReference type="SUPFAM" id="SSF53795">
    <property type="entry name" value="PEP carboxykinase-like"/>
    <property type="match status" value="1"/>
</dbReference>
<proteinExistence type="predicted"/>
<dbReference type="KEGG" id="sbro:GQF42_03100"/>
<dbReference type="Proteomes" id="UP000436138">
    <property type="component" value="Chromosome"/>
</dbReference>
<dbReference type="AlphaFoldDB" id="A0A6I6MQ69"/>
<sequence>MPPDPPRDPWGAERLLDFFGTVVCVRCAPADATDLDFFFGPHRAEPGARPRCRVELSAGEGGFLRSLLAKDDAPKSFRLSAEPGGELIEERRFTRWSSVPSPLPPFRAMRESVAAVQATVLEREGCCLAFHGEPHSGKTSLGLALLARGWALASDQLLVVERATGAARPYLTPTGVRGRTLAAMREGTLAGLEQRRSFCTVSGEVVLARPESLGAVVPVGRRLQPVRLVAVRRSRAAAPALTTGGPAPRVWPAGAWSWLSGALAPDRARSLLTLPAEGGEQAGADLVEEYFGA</sequence>
<dbReference type="EMBL" id="CP047020">
    <property type="protein sequence ID" value="QHA02413.1"/>
    <property type="molecule type" value="Genomic_DNA"/>
</dbReference>